<comment type="caution">
    <text evidence="1">The sequence shown here is derived from an EMBL/GenBank/DDBJ whole genome shotgun (WGS) entry which is preliminary data.</text>
</comment>
<evidence type="ECO:0000313" key="1">
    <source>
        <dbReference type="EMBL" id="GEP44766.1"/>
    </source>
</evidence>
<proteinExistence type="predicted"/>
<sequence length="198" mass="22374">MLFGALAMFSLWMVINDGNEELRVSGLARNIVISLRAWAQDNGGKYPDSKHDEKATSNIAFRELYMSNLAQDEHLFSAPRSPFVPDGNLGDAPKFPKALEPGENHWMLVAGLSTKSPDRTPLIFENALDTSWPPKWHPGFFMHHVRGRSWRGKKIMVGFNDGSTIFVPLKRHGSHMTLNDETLRDLPPLKVLDIEERP</sequence>
<organism evidence="1 2">
    <name type="scientific">Brevifollis gellanilyticus</name>
    <dbReference type="NCBI Taxonomy" id="748831"/>
    <lineage>
        <taxon>Bacteria</taxon>
        <taxon>Pseudomonadati</taxon>
        <taxon>Verrucomicrobiota</taxon>
        <taxon>Verrucomicrobiia</taxon>
        <taxon>Verrucomicrobiales</taxon>
        <taxon>Verrucomicrobiaceae</taxon>
    </lineage>
</organism>
<accession>A0A512MDF8</accession>
<dbReference type="Proteomes" id="UP000321577">
    <property type="component" value="Unassembled WGS sequence"/>
</dbReference>
<protein>
    <submittedName>
        <fullName evidence="1">Uncharacterized protein</fullName>
    </submittedName>
</protein>
<reference evidence="1 2" key="1">
    <citation type="submission" date="2019-07" db="EMBL/GenBank/DDBJ databases">
        <title>Whole genome shotgun sequence of Brevifollis gellanilyticus NBRC 108608.</title>
        <authorList>
            <person name="Hosoyama A."/>
            <person name="Uohara A."/>
            <person name="Ohji S."/>
            <person name="Ichikawa N."/>
        </authorList>
    </citation>
    <scope>NUCLEOTIDE SEQUENCE [LARGE SCALE GENOMIC DNA]</scope>
    <source>
        <strain evidence="1 2">NBRC 108608</strain>
    </source>
</reference>
<name>A0A512MDF8_9BACT</name>
<keyword evidence="2" id="KW-1185">Reference proteome</keyword>
<gene>
    <name evidence="1" type="ORF">BGE01nite_40570</name>
</gene>
<evidence type="ECO:0000313" key="2">
    <source>
        <dbReference type="Proteomes" id="UP000321577"/>
    </source>
</evidence>
<dbReference type="EMBL" id="BKAG01000035">
    <property type="protein sequence ID" value="GEP44766.1"/>
    <property type="molecule type" value="Genomic_DNA"/>
</dbReference>
<dbReference type="AlphaFoldDB" id="A0A512MDF8"/>